<accession>A0A1G9Y225</accession>
<keyword evidence="7" id="KW-0511">Multifunctional enzyme</keyword>
<dbReference type="InterPro" id="IPR001242">
    <property type="entry name" value="Condensation_dom"/>
</dbReference>
<dbReference type="OrthoDB" id="9765680at2"/>
<evidence type="ECO:0000256" key="2">
    <source>
        <dbReference type="ARBA" id="ARBA00006432"/>
    </source>
</evidence>
<dbReference type="PROSITE" id="PS00455">
    <property type="entry name" value="AMP_BINDING"/>
    <property type="match status" value="1"/>
</dbReference>
<keyword evidence="5" id="KW-0677">Repeat</keyword>
<dbReference type="Gene3D" id="1.10.1200.10">
    <property type="entry name" value="ACP-like"/>
    <property type="match status" value="1"/>
</dbReference>
<dbReference type="InterPro" id="IPR045851">
    <property type="entry name" value="AMP-bd_C_sf"/>
</dbReference>
<gene>
    <name evidence="9" type="ORF">SAMN05216191_12424</name>
</gene>
<dbReference type="Gene3D" id="3.30.300.30">
    <property type="match status" value="1"/>
</dbReference>
<dbReference type="Pfam" id="PF00501">
    <property type="entry name" value="AMP-binding"/>
    <property type="match status" value="1"/>
</dbReference>
<name>A0A1G9Y225_9BACL</name>
<dbReference type="InterPro" id="IPR025110">
    <property type="entry name" value="AMP-bd_C"/>
</dbReference>
<evidence type="ECO:0000256" key="3">
    <source>
        <dbReference type="ARBA" id="ARBA00022450"/>
    </source>
</evidence>
<dbReference type="AlphaFoldDB" id="A0A1G9Y225"/>
<evidence type="ECO:0000256" key="6">
    <source>
        <dbReference type="ARBA" id="ARBA00023194"/>
    </source>
</evidence>
<feature type="domain" description="Carrier" evidence="8">
    <location>
        <begin position="579"/>
        <end position="654"/>
    </location>
</feature>
<dbReference type="FunFam" id="3.40.50.980:FF:000002">
    <property type="entry name" value="Enterobactin synthetase component F"/>
    <property type="match status" value="1"/>
</dbReference>
<dbReference type="FunFam" id="3.40.50.980:FF:000001">
    <property type="entry name" value="Non-ribosomal peptide synthetase"/>
    <property type="match status" value="1"/>
</dbReference>
<feature type="non-terminal residue" evidence="9">
    <location>
        <position position="1"/>
    </location>
</feature>
<dbReference type="InterPro" id="IPR020845">
    <property type="entry name" value="AMP-binding_CS"/>
</dbReference>
<protein>
    <submittedName>
        <fullName evidence="9">Surfactin family lipopeptide synthetase A</fullName>
    </submittedName>
</protein>
<comment type="similarity">
    <text evidence="2">Belongs to the ATP-dependent AMP-binding enzyme family.</text>
</comment>
<comment type="cofactor">
    <cofactor evidence="1">
        <name>pantetheine 4'-phosphate</name>
        <dbReference type="ChEBI" id="CHEBI:47942"/>
    </cofactor>
</comment>
<evidence type="ECO:0000256" key="4">
    <source>
        <dbReference type="ARBA" id="ARBA00022553"/>
    </source>
</evidence>
<dbReference type="GO" id="GO:0044550">
    <property type="term" value="P:secondary metabolite biosynthetic process"/>
    <property type="evidence" value="ECO:0007669"/>
    <property type="project" value="TreeGrafter"/>
</dbReference>
<evidence type="ECO:0000313" key="9">
    <source>
        <dbReference type="EMBL" id="SDN03134.1"/>
    </source>
</evidence>
<dbReference type="SUPFAM" id="SSF52777">
    <property type="entry name" value="CoA-dependent acyltransferases"/>
    <property type="match status" value="1"/>
</dbReference>
<dbReference type="EMBL" id="FNGM01000024">
    <property type="protein sequence ID" value="SDN03134.1"/>
    <property type="molecule type" value="Genomic_DNA"/>
</dbReference>
<dbReference type="InterPro" id="IPR000873">
    <property type="entry name" value="AMP-dep_synth/lig_dom"/>
</dbReference>
<evidence type="ECO:0000256" key="7">
    <source>
        <dbReference type="ARBA" id="ARBA00023268"/>
    </source>
</evidence>
<proteinExistence type="inferred from homology"/>
<dbReference type="Gene3D" id="3.30.559.30">
    <property type="entry name" value="Nonribosomal peptide synthetase, condensation domain"/>
    <property type="match status" value="1"/>
</dbReference>
<dbReference type="PROSITE" id="PS50075">
    <property type="entry name" value="CARRIER"/>
    <property type="match status" value="1"/>
</dbReference>
<evidence type="ECO:0000256" key="5">
    <source>
        <dbReference type="ARBA" id="ARBA00022737"/>
    </source>
</evidence>
<dbReference type="GO" id="GO:0043041">
    <property type="term" value="P:amino acid activation for nonribosomal peptide biosynthetic process"/>
    <property type="evidence" value="ECO:0007669"/>
    <property type="project" value="TreeGrafter"/>
</dbReference>
<sequence>AWEEQGEMGFNIEYATALFKDSTIQRMGGHYQQIVRQVLQSPGRTIRELSLLGPEEAEQVQYGFNQTEAGYDLSQSIIALIEEQAGKRGDETAVVCEGQRLTYRELNERANQVARLLQDRGCQRDEIIGILAERSPAMIIGLLGIEKAGCAYLPLDPDYPAERIGYLIADSGLKLVVTQTAFAAQAAALGVTAVDVEEEAVYAGYERDNVALDILPHHLAYVLYTSGSTGKPKGVMLTHGGLVNRLRWMAEAYGMDEREVVLQKTTYTFDVSVWELFLPLMIGGVLCLAKPGGEKDPDYLVQLINEQRITTLHFVPSMLSGFVHALPENASLGQLRRCICSGEELTPEVKDRFFRRIEGVELHNLYGPTEASIDVTSCEVHPSDTLIPIGKPVSNTRLYIVSEEGGLVPVGIPGELCIGGVQLAKGYLNRPELTAEKFKALPGLPEERLYFTGDLARWREDGNIEYLGRKDTQIKLRGYRIELGEIESAIQKYDSRIETAVVVSQGAQAETKVLCGYFTARERIETEALKEYLRRELPAYMVPVFYMQLDTLPHTSSGKVDRKTLSQMEIRVEKVRYVHPKTMLEKQMSQLWKEVLHIDKVGLRDDFFQIGGDSLSVIILHQQVKQQVDAEISIANLYRYRTIEALLDYLSQKQNTPARHTASNAGRRELLLQGNEKRAQRLSKRKGINRDE</sequence>
<dbReference type="GO" id="GO:0003824">
    <property type="term" value="F:catalytic activity"/>
    <property type="evidence" value="ECO:0007669"/>
    <property type="project" value="UniProtKB-KW"/>
</dbReference>
<dbReference type="Pfam" id="PF00668">
    <property type="entry name" value="Condensation"/>
    <property type="match status" value="1"/>
</dbReference>
<evidence type="ECO:0000259" key="8">
    <source>
        <dbReference type="PROSITE" id="PS50075"/>
    </source>
</evidence>
<dbReference type="InterPro" id="IPR036736">
    <property type="entry name" value="ACP-like_sf"/>
</dbReference>
<dbReference type="SUPFAM" id="SSF56801">
    <property type="entry name" value="Acetyl-CoA synthetase-like"/>
    <property type="match status" value="1"/>
</dbReference>
<organism evidence="9 10">
    <name type="scientific">Paenibacillus jilunlii</name>
    <dbReference type="NCBI Taxonomy" id="682956"/>
    <lineage>
        <taxon>Bacteria</taxon>
        <taxon>Bacillati</taxon>
        <taxon>Bacillota</taxon>
        <taxon>Bacilli</taxon>
        <taxon>Bacillales</taxon>
        <taxon>Paenibacillaceae</taxon>
        <taxon>Paenibacillus</taxon>
    </lineage>
</organism>
<dbReference type="FunFam" id="1.10.1200.10:FF:000005">
    <property type="entry name" value="Nonribosomal peptide synthetase 1"/>
    <property type="match status" value="1"/>
</dbReference>
<dbReference type="PANTHER" id="PTHR45527">
    <property type="entry name" value="NONRIBOSOMAL PEPTIDE SYNTHETASE"/>
    <property type="match status" value="1"/>
</dbReference>
<dbReference type="GO" id="GO:0005737">
    <property type="term" value="C:cytoplasm"/>
    <property type="evidence" value="ECO:0007669"/>
    <property type="project" value="TreeGrafter"/>
</dbReference>
<dbReference type="PANTHER" id="PTHR45527:SF1">
    <property type="entry name" value="FATTY ACID SYNTHASE"/>
    <property type="match status" value="1"/>
</dbReference>
<dbReference type="InterPro" id="IPR020459">
    <property type="entry name" value="AMP-binding"/>
</dbReference>
<dbReference type="PRINTS" id="PR00154">
    <property type="entry name" value="AMPBINDING"/>
</dbReference>
<keyword evidence="6" id="KW-0045">Antibiotic biosynthesis</keyword>
<dbReference type="GO" id="GO:0017000">
    <property type="term" value="P:antibiotic biosynthetic process"/>
    <property type="evidence" value="ECO:0007669"/>
    <property type="project" value="UniProtKB-KW"/>
</dbReference>
<dbReference type="Proteomes" id="UP000182783">
    <property type="component" value="Unassembled WGS sequence"/>
</dbReference>
<keyword evidence="3" id="KW-0596">Phosphopantetheine</keyword>
<reference evidence="9 10" key="1">
    <citation type="submission" date="2016-10" db="EMBL/GenBank/DDBJ databases">
        <authorList>
            <person name="de Groot N.N."/>
        </authorList>
    </citation>
    <scope>NUCLEOTIDE SEQUENCE [LARGE SCALE GENOMIC DNA]</scope>
    <source>
        <strain evidence="9 10">CGMCC 1.10239</strain>
    </source>
</reference>
<dbReference type="Gene3D" id="3.40.50.980">
    <property type="match status" value="2"/>
</dbReference>
<dbReference type="Pfam" id="PF00550">
    <property type="entry name" value="PP-binding"/>
    <property type="match status" value="1"/>
</dbReference>
<dbReference type="Pfam" id="PF13193">
    <property type="entry name" value="AMP-binding_C"/>
    <property type="match status" value="1"/>
</dbReference>
<evidence type="ECO:0000256" key="1">
    <source>
        <dbReference type="ARBA" id="ARBA00001957"/>
    </source>
</evidence>
<dbReference type="InterPro" id="IPR009081">
    <property type="entry name" value="PP-bd_ACP"/>
</dbReference>
<dbReference type="NCBIfam" id="TIGR01733">
    <property type="entry name" value="AA-adenyl-dom"/>
    <property type="match status" value="1"/>
</dbReference>
<dbReference type="GO" id="GO:0031177">
    <property type="term" value="F:phosphopantetheine binding"/>
    <property type="evidence" value="ECO:0007669"/>
    <property type="project" value="TreeGrafter"/>
</dbReference>
<dbReference type="RefSeq" id="WP_143013576.1">
    <property type="nucleotide sequence ID" value="NZ_FNGM01000024.1"/>
</dbReference>
<dbReference type="Gene3D" id="2.30.38.10">
    <property type="entry name" value="Luciferase, Domain 3"/>
    <property type="match status" value="1"/>
</dbReference>
<keyword evidence="4" id="KW-0597">Phosphoprotein</keyword>
<dbReference type="InterPro" id="IPR010071">
    <property type="entry name" value="AA_adenyl_dom"/>
</dbReference>
<dbReference type="SUPFAM" id="SSF47336">
    <property type="entry name" value="ACP-like"/>
    <property type="match status" value="1"/>
</dbReference>
<dbReference type="CDD" id="cd05930">
    <property type="entry name" value="A_NRPS"/>
    <property type="match status" value="1"/>
</dbReference>
<evidence type="ECO:0000313" key="10">
    <source>
        <dbReference type="Proteomes" id="UP000182783"/>
    </source>
</evidence>
<dbReference type="FunFam" id="3.40.50.12780:FF:000012">
    <property type="entry name" value="Non-ribosomal peptide synthetase"/>
    <property type="match status" value="1"/>
</dbReference>